<dbReference type="SUPFAM" id="SSF53335">
    <property type="entry name" value="S-adenosyl-L-methionine-dependent methyltransferases"/>
    <property type="match status" value="1"/>
</dbReference>
<evidence type="ECO:0000313" key="1">
    <source>
        <dbReference type="EMBL" id="GAX60269.1"/>
    </source>
</evidence>
<comment type="caution">
    <text evidence="1">The sequence shown here is derived from an EMBL/GenBank/DDBJ whole genome shotgun (WGS) entry which is preliminary data.</text>
</comment>
<gene>
    <name evidence="1" type="ORF">SCALIN_C10_0029</name>
</gene>
<dbReference type="Proteomes" id="UP000218542">
    <property type="component" value="Unassembled WGS sequence"/>
</dbReference>
<organism evidence="1 2">
    <name type="scientific">Candidatus Scalindua japonica</name>
    <dbReference type="NCBI Taxonomy" id="1284222"/>
    <lineage>
        <taxon>Bacteria</taxon>
        <taxon>Pseudomonadati</taxon>
        <taxon>Planctomycetota</taxon>
        <taxon>Candidatus Brocadiia</taxon>
        <taxon>Candidatus Brocadiales</taxon>
        <taxon>Candidatus Scalinduaceae</taxon>
        <taxon>Candidatus Scalindua</taxon>
    </lineage>
</organism>
<dbReference type="EMBL" id="BAOS01000010">
    <property type="protein sequence ID" value="GAX60269.1"/>
    <property type="molecule type" value="Genomic_DNA"/>
</dbReference>
<dbReference type="OrthoDB" id="9791274at2"/>
<evidence type="ECO:0000313" key="2">
    <source>
        <dbReference type="Proteomes" id="UP000218542"/>
    </source>
</evidence>
<accession>A0A286TWK0</accession>
<dbReference type="Gene3D" id="3.40.50.150">
    <property type="entry name" value="Vaccinia Virus protein VP39"/>
    <property type="match status" value="1"/>
</dbReference>
<sequence>MEKFELIAHPLPYTMGNGGDLIKHGLLAEFTDWHCREIPHSLTYYDPFGGRPWQEPVHDAVSKRIKTLEACPLKEVQSIHSEKYLGSGHIVSQISKQYENKITVFSSDSDSAARQDLEASGLNLIRLRGFNLEDGLSILQGSIDRSKHALILIDPFYDLENINKKILDKIIRKVKEDNTSIALFVLYYNAEINLWSQFKKINENLTGDSFNYISLQCDAIENSTIEGESKFHSSIILYTHNNYPNDKLNILSENVSKFSRNLTKAVGCPIGFDSQIIS</sequence>
<proteinExistence type="predicted"/>
<dbReference type="InterPro" id="IPR029063">
    <property type="entry name" value="SAM-dependent_MTases_sf"/>
</dbReference>
<keyword evidence="2" id="KW-1185">Reference proteome</keyword>
<reference evidence="2" key="1">
    <citation type="journal article" date="2017" name="Environ. Microbiol. Rep.">
        <title>Genetic Diversity of Marine Anaerobic Ammonium-Oxidizing Bacteria as Revealed by Genomic and Proteomic Analyses of 'Candidatus Scalindua japonica'.</title>
        <authorList>
            <person name="Oshiki M."/>
            <person name="Mizuto K."/>
            <person name="Kimura Z."/>
            <person name="Kindaichi T."/>
            <person name="Satoh H."/>
            <person name="Okabe S."/>
        </authorList>
    </citation>
    <scope>NUCLEOTIDE SEQUENCE [LARGE SCALE GENOMIC DNA]</scope>
    <source>
        <strain evidence="2">husup-a2</strain>
    </source>
</reference>
<name>A0A286TWK0_9BACT</name>
<protein>
    <submittedName>
        <fullName evidence="1">Uncharacterized protein</fullName>
    </submittedName>
</protein>
<dbReference type="RefSeq" id="WP_096893557.1">
    <property type="nucleotide sequence ID" value="NZ_BAOS01000010.1"/>
</dbReference>
<dbReference type="AlphaFoldDB" id="A0A286TWK0"/>